<evidence type="ECO:0000256" key="5">
    <source>
        <dbReference type="ARBA" id="ARBA00023015"/>
    </source>
</evidence>
<dbReference type="EMBL" id="OAOP01000006">
    <property type="protein sequence ID" value="SNX72547.1"/>
    <property type="molecule type" value="Genomic_DNA"/>
</dbReference>
<dbReference type="GO" id="GO:0001216">
    <property type="term" value="F:DNA-binding transcription activator activity"/>
    <property type="evidence" value="ECO:0007669"/>
    <property type="project" value="InterPro"/>
</dbReference>
<keyword evidence="2" id="KW-0240">DNA-directed RNA polymerase</keyword>
<dbReference type="PROSITE" id="PS50044">
    <property type="entry name" value="SIGMA54_3"/>
    <property type="match status" value="1"/>
</dbReference>
<keyword evidence="7" id="KW-0238">DNA-binding</keyword>
<dbReference type="Proteomes" id="UP000219546">
    <property type="component" value="Unassembled WGS sequence"/>
</dbReference>
<keyword evidence="12" id="KW-1185">Reference proteome</keyword>
<keyword evidence="3" id="KW-0808">Transferase</keyword>
<dbReference type="InterPro" id="IPR007634">
    <property type="entry name" value="RNA_pol_sigma_54_DNA-bd"/>
</dbReference>
<dbReference type="InterPro" id="IPR007046">
    <property type="entry name" value="RNA_pol_sigma_54_core-bd"/>
</dbReference>
<evidence type="ECO:0000256" key="1">
    <source>
        <dbReference type="ARBA" id="ARBA00008798"/>
    </source>
</evidence>
<evidence type="ECO:0000256" key="3">
    <source>
        <dbReference type="ARBA" id="ARBA00022679"/>
    </source>
</evidence>
<keyword evidence="8" id="KW-0804">Transcription</keyword>
<dbReference type="OrthoDB" id="9814402at2"/>
<dbReference type="PANTHER" id="PTHR32248:SF4">
    <property type="entry name" value="RNA POLYMERASE SIGMA-54 FACTOR"/>
    <property type="match status" value="1"/>
</dbReference>
<protein>
    <submittedName>
        <fullName evidence="11">RNA polymerase RpoN-/SigL-like sigma 54 subunit</fullName>
    </submittedName>
</protein>
<feature type="domain" description="RNA polymerase sigma factor 54 core-binding" evidence="10">
    <location>
        <begin position="66"/>
        <end position="253"/>
    </location>
</feature>
<accession>A0A285CY84</accession>
<evidence type="ECO:0000256" key="2">
    <source>
        <dbReference type="ARBA" id="ARBA00022478"/>
    </source>
</evidence>
<proteinExistence type="inferred from homology"/>
<evidence type="ECO:0000256" key="7">
    <source>
        <dbReference type="ARBA" id="ARBA00023125"/>
    </source>
</evidence>
<feature type="domain" description="RNA polymerase sigma factor 54 DNA-binding" evidence="9">
    <location>
        <begin position="267"/>
        <end position="424"/>
    </location>
</feature>
<dbReference type="GO" id="GO:0016779">
    <property type="term" value="F:nucleotidyltransferase activity"/>
    <property type="evidence" value="ECO:0007669"/>
    <property type="project" value="UniProtKB-KW"/>
</dbReference>
<dbReference type="RefSeq" id="WP_097159270.1">
    <property type="nucleotide sequence ID" value="NZ_JBEPMQ010000005.1"/>
</dbReference>
<dbReference type="AlphaFoldDB" id="A0A285CY84"/>
<evidence type="ECO:0000313" key="11">
    <source>
        <dbReference type="EMBL" id="SNX72547.1"/>
    </source>
</evidence>
<evidence type="ECO:0000256" key="8">
    <source>
        <dbReference type="ARBA" id="ARBA00023163"/>
    </source>
</evidence>
<dbReference type="PIRSF" id="PIRSF000774">
    <property type="entry name" value="RpoN"/>
    <property type="match status" value="1"/>
</dbReference>
<dbReference type="Gene3D" id="1.10.10.1330">
    <property type="entry name" value="RNA polymerase sigma-54 factor, core-binding domain"/>
    <property type="match status" value="1"/>
</dbReference>
<dbReference type="GO" id="GO:0016987">
    <property type="term" value="F:sigma factor activity"/>
    <property type="evidence" value="ECO:0007669"/>
    <property type="project" value="UniProtKB-KW"/>
</dbReference>
<organism evidence="11 12">
    <name type="scientific">Bacillus oleivorans</name>
    <dbReference type="NCBI Taxonomy" id="1448271"/>
    <lineage>
        <taxon>Bacteria</taxon>
        <taxon>Bacillati</taxon>
        <taxon>Bacillota</taxon>
        <taxon>Bacilli</taxon>
        <taxon>Bacillales</taxon>
        <taxon>Bacillaceae</taxon>
        <taxon>Bacillus</taxon>
    </lineage>
</organism>
<dbReference type="Pfam" id="PF00309">
    <property type="entry name" value="Sigma54_AID"/>
    <property type="match status" value="1"/>
</dbReference>
<dbReference type="GO" id="GO:0006352">
    <property type="term" value="P:DNA-templated transcription initiation"/>
    <property type="evidence" value="ECO:0007669"/>
    <property type="project" value="InterPro"/>
</dbReference>
<dbReference type="Gene3D" id="1.10.10.60">
    <property type="entry name" value="Homeodomain-like"/>
    <property type="match status" value="1"/>
</dbReference>
<keyword evidence="4" id="KW-0548">Nucleotidyltransferase</keyword>
<evidence type="ECO:0000256" key="4">
    <source>
        <dbReference type="ARBA" id="ARBA00022695"/>
    </source>
</evidence>
<evidence type="ECO:0000259" key="9">
    <source>
        <dbReference type="Pfam" id="PF04552"/>
    </source>
</evidence>
<evidence type="ECO:0000313" key="12">
    <source>
        <dbReference type="Proteomes" id="UP000219546"/>
    </source>
</evidence>
<dbReference type="PROSITE" id="PS00718">
    <property type="entry name" value="SIGMA54_2"/>
    <property type="match status" value="1"/>
</dbReference>
<dbReference type="InterPro" id="IPR000394">
    <property type="entry name" value="RNA_pol_sigma_54"/>
</dbReference>
<sequence>MIKSNLVQTQSVKLTMTHELRQAIELLQFSSQELIEYLEEKALENPLIKLISPKKPTIRQDSKNWIEQICCSETSLADFLIQQLSYLKLSPAVKTKVVFLIHCLDENGYLTVAYDDILETYPAMTVEEWDYYLSILHGLEPTGVGARNLQECIVLQMKKKGFAKQEVELIETYFDSFAHKKWTAISQKLSIPIRQIQELADQIATLDPKPGSRFAKEISDYVTPDCVVLMEKGEWTIRFVEDHLPKVQLELDYYHRLIGNRDPFVQDFLKRNLSEYHWLIKSIESRKSNLKRIILAVLKKQESFLKYGRSSILPLTMREIAAELNIHESTVSRAVRDKYIQTPHGTIRLKSLFSAKVGDHQDEQSAEKVKQMILQIMEKEDKLNPLSDQQIAEQLSHQSIAISRRTVAKYRDQLGILPSLKRKKFS</sequence>
<dbReference type="Pfam" id="PF04963">
    <property type="entry name" value="Sigma54_CBD"/>
    <property type="match status" value="1"/>
</dbReference>
<evidence type="ECO:0000259" key="10">
    <source>
        <dbReference type="Pfam" id="PF04963"/>
    </source>
</evidence>
<dbReference type="Pfam" id="PF04552">
    <property type="entry name" value="Sigma54_DBD"/>
    <property type="match status" value="1"/>
</dbReference>
<name>A0A285CY84_9BACI</name>
<dbReference type="GO" id="GO:0003677">
    <property type="term" value="F:DNA binding"/>
    <property type="evidence" value="ECO:0007669"/>
    <property type="project" value="UniProtKB-KW"/>
</dbReference>
<dbReference type="PANTHER" id="PTHR32248">
    <property type="entry name" value="RNA POLYMERASE SIGMA-54 FACTOR"/>
    <property type="match status" value="1"/>
</dbReference>
<keyword evidence="6" id="KW-0731">Sigma factor</keyword>
<dbReference type="NCBIfam" id="TIGR02395">
    <property type="entry name" value="rpoN_sigma"/>
    <property type="match status" value="1"/>
</dbReference>
<comment type="similarity">
    <text evidence="1">Belongs to the sigma-54 factor family.</text>
</comment>
<gene>
    <name evidence="11" type="ORF">SAMN05877753_106106</name>
</gene>
<dbReference type="PROSITE" id="PS00717">
    <property type="entry name" value="SIGMA54_1"/>
    <property type="match status" value="1"/>
</dbReference>
<evidence type="ECO:0000256" key="6">
    <source>
        <dbReference type="ARBA" id="ARBA00023082"/>
    </source>
</evidence>
<reference evidence="11 12" key="1">
    <citation type="submission" date="2017-08" db="EMBL/GenBank/DDBJ databases">
        <authorList>
            <person name="de Groot N.N."/>
        </authorList>
    </citation>
    <scope>NUCLEOTIDE SEQUENCE [LARGE SCALE GENOMIC DNA]</scope>
    <source>
        <strain evidence="11 12">JC228</strain>
    </source>
</reference>
<dbReference type="PRINTS" id="PR00045">
    <property type="entry name" value="SIGMA54FCT"/>
</dbReference>
<keyword evidence="5" id="KW-0805">Transcription regulation</keyword>
<dbReference type="InterPro" id="IPR038709">
    <property type="entry name" value="RpoN_core-bd_sf"/>
</dbReference>
<dbReference type="GO" id="GO:0000428">
    <property type="term" value="C:DNA-directed RNA polymerase complex"/>
    <property type="evidence" value="ECO:0007669"/>
    <property type="project" value="UniProtKB-KW"/>
</dbReference>